<proteinExistence type="predicted"/>
<dbReference type="InterPro" id="IPR019708">
    <property type="entry name" value="Phage_HP1_Orf24"/>
</dbReference>
<evidence type="ECO:0000313" key="2">
    <source>
        <dbReference type="Proteomes" id="UP001549366"/>
    </source>
</evidence>
<name>A0ABV2SGW3_9GAMM</name>
<keyword evidence="2" id="KW-1185">Reference proteome</keyword>
<evidence type="ECO:0008006" key="3">
    <source>
        <dbReference type="Google" id="ProtNLM"/>
    </source>
</evidence>
<accession>A0ABV2SGW3</accession>
<sequence length="148" mass="16419">MRLSGKSFDVNIGDSLVHVDAMSASIEDNRGTVKDRGVPNGYVDGDKSCSGEIELDWDNFLLLLEEARNAGSWCDLDTFDIVVFGKTNRTEAKVELFDCLIKISDILDIDPNGTEKSKVKLPFDVTGKDFVRIGGVPYLRAEETEDLR</sequence>
<dbReference type="RefSeq" id="WP_354016371.1">
    <property type="nucleotide sequence ID" value="NZ_JBEWTB010000002.1"/>
</dbReference>
<organism evidence="1 2">
    <name type="scientific">Endozoicomonas lisbonensis</name>
    <dbReference type="NCBI Taxonomy" id="3120522"/>
    <lineage>
        <taxon>Bacteria</taxon>
        <taxon>Pseudomonadati</taxon>
        <taxon>Pseudomonadota</taxon>
        <taxon>Gammaproteobacteria</taxon>
        <taxon>Oceanospirillales</taxon>
        <taxon>Endozoicomonadaceae</taxon>
        <taxon>Endozoicomonas</taxon>
    </lineage>
</organism>
<reference evidence="1 2" key="1">
    <citation type="submission" date="2024-06" db="EMBL/GenBank/DDBJ databases">
        <title>Genomic Encyclopedia of Type Strains, Phase V (KMG-V): Genome sequencing to study the core and pangenomes of soil and plant-associated prokaryotes.</title>
        <authorList>
            <person name="Whitman W."/>
        </authorList>
    </citation>
    <scope>NUCLEOTIDE SEQUENCE [LARGE SCALE GENOMIC DNA]</scope>
    <source>
        <strain evidence="1 2">NE40</strain>
    </source>
</reference>
<dbReference type="Proteomes" id="UP001549366">
    <property type="component" value="Unassembled WGS sequence"/>
</dbReference>
<protein>
    <recommendedName>
        <fullName evidence="3">Phage tail protein</fullName>
    </recommendedName>
</protein>
<evidence type="ECO:0000313" key="1">
    <source>
        <dbReference type="EMBL" id="MET4757014.1"/>
    </source>
</evidence>
<comment type="caution">
    <text evidence="1">The sequence shown here is derived from an EMBL/GenBank/DDBJ whole genome shotgun (WGS) entry which is preliminary data.</text>
</comment>
<dbReference type="EMBL" id="JBEWTB010000002">
    <property type="protein sequence ID" value="MET4757014.1"/>
    <property type="molecule type" value="Genomic_DNA"/>
</dbReference>
<dbReference type="Pfam" id="PF10772">
    <property type="entry name" value="Phage_HP1_Orf24"/>
    <property type="match status" value="1"/>
</dbReference>
<gene>
    <name evidence="1" type="ORF">V5J35_002206</name>
</gene>